<name>A0ABS3KRE2_9PROT</name>
<organism evidence="2 3">
    <name type="scientific">Roseomonas haemaphysalidis</name>
    <dbReference type="NCBI Taxonomy" id="2768162"/>
    <lineage>
        <taxon>Bacteria</taxon>
        <taxon>Pseudomonadati</taxon>
        <taxon>Pseudomonadota</taxon>
        <taxon>Alphaproteobacteria</taxon>
        <taxon>Acetobacterales</taxon>
        <taxon>Roseomonadaceae</taxon>
        <taxon>Roseomonas</taxon>
    </lineage>
</organism>
<dbReference type="PROSITE" id="PS51257">
    <property type="entry name" value="PROKAR_LIPOPROTEIN"/>
    <property type="match status" value="1"/>
</dbReference>
<reference evidence="2 3" key="1">
    <citation type="submission" date="2020-09" db="EMBL/GenBank/DDBJ databases">
        <title>Roseomonas.</title>
        <authorList>
            <person name="Zhu W."/>
        </authorList>
    </citation>
    <scope>NUCLEOTIDE SEQUENCE [LARGE SCALE GENOMIC DNA]</scope>
    <source>
        <strain evidence="2 3">573</strain>
    </source>
</reference>
<protein>
    <recommendedName>
        <fullName evidence="4">Lipoprotein</fullName>
    </recommendedName>
</protein>
<gene>
    <name evidence="2" type="ORF">IAI61_13245</name>
</gene>
<dbReference type="Proteomes" id="UP001518989">
    <property type="component" value="Unassembled WGS sequence"/>
</dbReference>
<feature type="coiled-coil region" evidence="1">
    <location>
        <begin position="135"/>
        <end position="186"/>
    </location>
</feature>
<evidence type="ECO:0000313" key="2">
    <source>
        <dbReference type="EMBL" id="MBO1079999.1"/>
    </source>
</evidence>
<evidence type="ECO:0008006" key="4">
    <source>
        <dbReference type="Google" id="ProtNLM"/>
    </source>
</evidence>
<keyword evidence="3" id="KW-1185">Reference proteome</keyword>
<dbReference type="EMBL" id="JACTNG010000007">
    <property type="protein sequence ID" value="MBO1079999.1"/>
    <property type="molecule type" value="Genomic_DNA"/>
</dbReference>
<keyword evidence="1" id="KW-0175">Coiled coil</keyword>
<comment type="caution">
    <text evidence="2">The sequence shown here is derived from an EMBL/GenBank/DDBJ whole genome shotgun (WGS) entry which is preliminary data.</text>
</comment>
<proteinExistence type="predicted"/>
<accession>A0ABS3KRE2</accession>
<evidence type="ECO:0000256" key="1">
    <source>
        <dbReference type="SAM" id="Coils"/>
    </source>
</evidence>
<sequence length="287" mass="31586">MHERITPGTRFTAKGGAMLLMLSLLSLAGCGNKLVDATDDQLAALFADRMQLSRTETAEPRITRRTLDCVRLIGGLDDAIYKDAPAELMGALRTDCRRGLQDRLNDTARNPLGITLADLEASKAGERITAVQVKLEQAWRTAEDARQAAARVEQERSVQEARDKMVRDFEERRRGVEQSVEEVETVLGDITPACAENEAARQGAITANSRNRYRWSMPYPCGEANLRGIRDQTTRVRTELGKLAPDAATRPGGAFALPQFYGNNPDQLRGRLAQIKAQTAEMCAAAQ</sequence>
<evidence type="ECO:0000313" key="3">
    <source>
        <dbReference type="Proteomes" id="UP001518989"/>
    </source>
</evidence>